<dbReference type="Proteomes" id="UP000288216">
    <property type="component" value="Unassembled WGS sequence"/>
</dbReference>
<evidence type="ECO:0000313" key="1">
    <source>
        <dbReference type="EMBL" id="GCB60467.1"/>
    </source>
</evidence>
<protein>
    <submittedName>
        <fullName evidence="1">Uncharacterized protein</fullName>
    </submittedName>
</protein>
<name>A0A401NHY2_SCYTO</name>
<dbReference type="EMBL" id="BFAA01004967">
    <property type="protein sequence ID" value="GCB60467.1"/>
    <property type="molecule type" value="Genomic_DNA"/>
</dbReference>
<sequence>MLAESVCCDDLNNQLLTDYSCQLLILAGIEFTQASVNFQHLCNFQHLFNFQHRKRVDDRALFCSMGSTVAAYAIARQQMMNRFGRYQCV</sequence>
<evidence type="ECO:0000313" key="2">
    <source>
        <dbReference type="Proteomes" id="UP000288216"/>
    </source>
</evidence>
<reference evidence="1 2" key="1">
    <citation type="journal article" date="2018" name="Nat. Ecol. Evol.">
        <title>Shark genomes provide insights into elasmobranch evolution and the origin of vertebrates.</title>
        <authorList>
            <person name="Hara Y"/>
            <person name="Yamaguchi K"/>
            <person name="Onimaru K"/>
            <person name="Kadota M"/>
            <person name="Koyanagi M"/>
            <person name="Keeley SD"/>
            <person name="Tatsumi K"/>
            <person name="Tanaka K"/>
            <person name="Motone F"/>
            <person name="Kageyama Y"/>
            <person name="Nozu R"/>
            <person name="Adachi N"/>
            <person name="Nishimura O"/>
            <person name="Nakagawa R"/>
            <person name="Tanegashima C"/>
            <person name="Kiyatake I"/>
            <person name="Matsumoto R"/>
            <person name="Murakumo K"/>
            <person name="Nishida K"/>
            <person name="Terakita A"/>
            <person name="Kuratani S"/>
            <person name="Sato K"/>
            <person name="Hyodo S Kuraku.S."/>
        </authorList>
    </citation>
    <scope>NUCLEOTIDE SEQUENCE [LARGE SCALE GENOMIC DNA]</scope>
</reference>
<comment type="caution">
    <text evidence="1">The sequence shown here is derived from an EMBL/GenBank/DDBJ whole genome shotgun (WGS) entry which is preliminary data.</text>
</comment>
<proteinExistence type="predicted"/>
<organism evidence="1 2">
    <name type="scientific">Scyliorhinus torazame</name>
    <name type="common">Cloudy catshark</name>
    <name type="synonym">Catulus torazame</name>
    <dbReference type="NCBI Taxonomy" id="75743"/>
    <lineage>
        <taxon>Eukaryota</taxon>
        <taxon>Metazoa</taxon>
        <taxon>Chordata</taxon>
        <taxon>Craniata</taxon>
        <taxon>Vertebrata</taxon>
        <taxon>Chondrichthyes</taxon>
        <taxon>Elasmobranchii</taxon>
        <taxon>Galeomorphii</taxon>
        <taxon>Galeoidea</taxon>
        <taxon>Carcharhiniformes</taxon>
        <taxon>Scyliorhinidae</taxon>
        <taxon>Scyliorhinus</taxon>
    </lineage>
</organism>
<accession>A0A401NHY2</accession>
<keyword evidence="2" id="KW-1185">Reference proteome</keyword>
<dbReference type="AlphaFoldDB" id="A0A401NHY2"/>
<gene>
    <name evidence="1" type="ORF">scyTo_0011141</name>
</gene>